<dbReference type="NCBIfam" id="TIGR00756">
    <property type="entry name" value="PPR"/>
    <property type="match status" value="2"/>
</dbReference>
<feature type="repeat" description="PPR" evidence="7">
    <location>
        <begin position="1008"/>
        <end position="1042"/>
    </location>
</feature>
<evidence type="ECO:0000256" key="9">
    <source>
        <dbReference type="SAM" id="SignalP"/>
    </source>
</evidence>
<evidence type="ECO:0000256" key="7">
    <source>
        <dbReference type="PROSITE-ProRule" id="PRU00708"/>
    </source>
</evidence>
<dbReference type="Pfam" id="PF14703">
    <property type="entry name" value="PHM7_cyt"/>
    <property type="match status" value="1"/>
</dbReference>
<keyword evidence="5 8" id="KW-1133">Transmembrane helix</keyword>
<dbReference type="InterPro" id="IPR002885">
    <property type="entry name" value="PPR_rpt"/>
</dbReference>
<dbReference type="InterPro" id="IPR011990">
    <property type="entry name" value="TPR-like_helical_dom_sf"/>
</dbReference>
<evidence type="ECO:0000259" key="10">
    <source>
        <dbReference type="Pfam" id="PF02714"/>
    </source>
</evidence>
<keyword evidence="9" id="KW-0732">Signal</keyword>
<feature type="transmembrane region" description="Helical" evidence="8">
    <location>
        <begin position="242"/>
        <end position="260"/>
    </location>
</feature>
<feature type="transmembrane region" description="Helical" evidence="8">
    <location>
        <begin position="461"/>
        <end position="485"/>
    </location>
</feature>
<dbReference type="Proteomes" id="UP001642484">
    <property type="component" value="Unassembled WGS sequence"/>
</dbReference>
<reference evidence="13 14" key="1">
    <citation type="submission" date="2024-02" db="EMBL/GenBank/DDBJ databases">
        <authorList>
            <person name="Chen Y."/>
            <person name="Shah S."/>
            <person name="Dougan E. K."/>
            <person name="Thang M."/>
            <person name="Chan C."/>
        </authorList>
    </citation>
    <scope>NUCLEOTIDE SEQUENCE [LARGE SCALE GENOMIC DNA]</scope>
</reference>
<feature type="transmembrane region" description="Helical" evidence="8">
    <location>
        <begin position="112"/>
        <end position="132"/>
    </location>
</feature>
<keyword evidence="3" id="KW-0813">Transport</keyword>
<comment type="subcellular location">
    <subcellularLocation>
        <location evidence="1">Membrane</location>
        <topology evidence="1">Multi-pass membrane protein</topology>
    </subcellularLocation>
</comment>
<dbReference type="InterPro" id="IPR003864">
    <property type="entry name" value="CSC1/OSCA1-like_7TM"/>
</dbReference>
<dbReference type="InterPro" id="IPR027815">
    <property type="entry name" value="CSC1/OSCA1-like_cyt"/>
</dbReference>
<feature type="signal peptide" evidence="9">
    <location>
        <begin position="1"/>
        <end position="19"/>
    </location>
</feature>
<feature type="domain" description="CSC1/OSCA1-like 7TM region" evidence="10">
    <location>
        <begin position="462"/>
        <end position="730"/>
    </location>
</feature>
<name>A0ABP0NKD6_9DINO</name>
<evidence type="ECO:0000256" key="2">
    <source>
        <dbReference type="ARBA" id="ARBA00007779"/>
    </source>
</evidence>
<keyword evidence="6 8" id="KW-0472">Membrane</keyword>
<feature type="repeat" description="PPR" evidence="7">
    <location>
        <begin position="1076"/>
        <end position="1110"/>
    </location>
</feature>
<feature type="transmembrane region" description="Helical" evidence="8">
    <location>
        <begin position="553"/>
        <end position="573"/>
    </location>
</feature>
<feature type="repeat" description="PPR" evidence="7">
    <location>
        <begin position="1111"/>
        <end position="1145"/>
    </location>
</feature>
<feature type="domain" description="CSC1/OSCA1-like N-terminal transmembrane" evidence="11">
    <location>
        <begin position="108"/>
        <end position="261"/>
    </location>
</feature>
<feature type="transmembrane region" description="Helical" evidence="8">
    <location>
        <begin position="660"/>
        <end position="685"/>
    </location>
</feature>
<dbReference type="PANTHER" id="PTHR13018">
    <property type="entry name" value="PROBABLE MEMBRANE PROTEIN DUF221-RELATED"/>
    <property type="match status" value="1"/>
</dbReference>
<evidence type="ECO:0000313" key="14">
    <source>
        <dbReference type="Proteomes" id="UP001642484"/>
    </source>
</evidence>
<dbReference type="Pfam" id="PF02714">
    <property type="entry name" value="RSN1_7TM"/>
    <property type="match status" value="1"/>
</dbReference>
<keyword evidence="14" id="KW-1185">Reference proteome</keyword>
<gene>
    <name evidence="13" type="ORF">CCMP2556_LOCUS31561</name>
</gene>
<dbReference type="Gene3D" id="1.25.40.10">
    <property type="entry name" value="Tetratricopeptide repeat domain"/>
    <property type="match status" value="3"/>
</dbReference>
<feature type="transmembrane region" description="Helical" evidence="8">
    <location>
        <begin position="184"/>
        <end position="203"/>
    </location>
</feature>
<evidence type="ECO:0000256" key="5">
    <source>
        <dbReference type="ARBA" id="ARBA00022989"/>
    </source>
</evidence>
<evidence type="ECO:0000256" key="3">
    <source>
        <dbReference type="ARBA" id="ARBA00022448"/>
    </source>
</evidence>
<dbReference type="Pfam" id="PF01535">
    <property type="entry name" value="PPR"/>
    <property type="match status" value="3"/>
</dbReference>
<feature type="repeat" description="PPR" evidence="7">
    <location>
        <begin position="1146"/>
        <end position="1180"/>
    </location>
</feature>
<evidence type="ECO:0000256" key="6">
    <source>
        <dbReference type="ARBA" id="ARBA00023136"/>
    </source>
</evidence>
<protein>
    <recommendedName>
        <fullName evidence="15">Pentatricopeptide repeat-containing protein, chloroplastic</fullName>
    </recommendedName>
</protein>
<evidence type="ECO:0000259" key="11">
    <source>
        <dbReference type="Pfam" id="PF13967"/>
    </source>
</evidence>
<feature type="transmembrane region" description="Helical" evidence="8">
    <location>
        <begin position="598"/>
        <end position="617"/>
    </location>
</feature>
<accession>A0ABP0NKD6</accession>
<evidence type="ECO:0000313" key="13">
    <source>
        <dbReference type="EMBL" id="CAK9064243.1"/>
    </source>
</evidence>
<dbReference type="Pfam" id="PF13967">
    <property type="entry name" value="RSN1_TM"/>
    <property type="match status" value="1"/>
</dbReference>
<keyword evidence="4 8" id="KW-0812">Transmembrane</keyword>
<sequence>MTLWALLATLAAFPEAVHSEVGERPRDQFLDEVDEVGEHLMLIQVTAQTQSMNDTMKEVVDTLKDDVQKVANFVFERRPNQTGSNSGSEVYQEQLGLKTNSSLDVETLRTSFVFNLLLILTYLVAFALLQHFQPIVYLDNSRRGRSPEPRPSYYGCTLSRDEIQEYSGLDGALLVEFCHLGMKICAYIGIPIALVCLPSYYVLGKHPGAYGDQCPNAVHHTPRSSLDLFSIASLRCNLTMRWALAVFTWLVVWGVQRMLWDAQKIFVQRRIEWLQRRPKPQSSTILVSNIPPRYRSDSKLKTYFERLFPDGTIESVYIVKHLHGLVGLLQDFDDAEQKLHEAHYQWMQRNQDPEMRPKITLQQEAEPVDSIEHYTRLLEHLTRLVETERQQIKSADAFTQESLCGASGFVTFKASRDAEMALRLRLEPEGHLFTMKYAPAPKDVAYEDLLASPWQRQVSHLFGYVLIFTVFLLFFPFIGLASSIVNLENLEQMAFIKQIITSSSWLQSFLEGIFATLLLSLFMSFLPTTLSFIIDKTFTLTSRAESQLYLQEWYYWFQVIFVLLVTAVGTSLWQRFNDVLTSPKGVLFDFAGSLPNTSTFYIDYVILQWSVTVLNVLRYQNLVKFLAWNTICDEDRAKNKSEPEDQDYYGVGSRSARLSLVLAIGLVFSLLSPFILIVVFLFFLINRLVFGYLLVFAELPKPDLGGIFWAQQLRHVHLILPIFVLTMSGCIWVEPYGGPGMFCLLSLGIWAYEYSRWSDILWETLPFRAVVEGWLADLLAMKGKSPADLCQKSGGPGTGGQFKFVGISRMCRPRAEHGGLQLAPRAWTAALHEFSIKLNHSRFLSNGIIKDAAKRAVWQLAPAVLERSMPESANFNAAIACLGKGQQWLWALGVLADMPLARVGYTDISFGAAISASRAAPWRCAQDLLQAATTCAVPLTLISLNAAITAVENAWQVALAMLASMPAQALVPDQISFSAAMTACGSSRHWFISLDMLREMHVAHVSPDAISYSSAIRACQRGLQWEAALDILSMMYTQQLLPDAFSFSTAISACGEHWEKAMLLFGAMLQSQIGANAVSCSSLISACEKGRQWQVALEVLKLMKSLKVPFEEFSFSSAISACQKCGRWQDALHLLDTMLLLNLTPNDVTYSAAISACGHTGRWGSAVLLLSEMKQRVVRPSLATQNAFLTALGTGSWSHALDFFEQIGQPDVVSFSAAISACACEGAGQWQRALQLLWMMPSASVEANEICYGAALSACEKGSQWIWALNLLEVMENEQVPVDEISCNAVMSTCEAADQRIQALHLLLNSETQHSGRSGGRSAASFLWALARLEGVSLPFGAHGSRHRALHWTNLDGHRHAAKVDEPEVLHAAVVEALDGWLQRIFGRFAGP</sequence>
<feature type="transmembrane region" description="Helical" evidence="8">
    <location>
        <begin position="512"/>
        <end position="533"/>
    </location>
</feature>
<proteinExistence type="inferred from homology"/>
<dbReference type="PROSITE" id="PS51375">
    <property type="entry name" value="PPR"/>
    <property type="match status" value="4"/>
</dbReference>
<dbReference type="InterPro" id="IPR045122">
    <property type="entry name" value="Csc1-like"/>
</dbReference>
<feature type="chain" id="PRO_5045551815" description="Pentatricopeptide repeat-containing protein, chloroplastic" evidence="9">
    <location>
        <begin position="20"/>
        <end position="1392"/>
    </location>
</feature>
<evidence type="ECO:0000256" key="1">
    <source>
        <dbReference type="ARBA" id="ARBA00004141"/>
    </source>
</evidence>
<organism evidence="13 14">
    <name type="scientific">Durusdinium trenchii</name>
    <dbReference type="NCBI Taxonomy" id="1381693"/>
    <lineage>
        <taxon>Eukaryota</taxon>
        <taxon>Sar</taxon>
        <taxon>Alveolata</taxon>
        <taxon>Dinophyceae</taxon>
        <taxon>Suessiales</taxon>
        <taxon>Symbiodiniaceae</taxon>
        <taxon>Durusdinium</taxon>
    </lineage>
</organism>
<comment type="caution">
    <text evidence="13">The sequence shown here is derived from an EMBL/GenBank/DDBJ whole genome shotgun (WGS) entry which is preliminary data.</text>
</comment>
<evidence type="ECO:0000259" key="12">
    <source>
        <dbReference type="Pfam" id="PF14703"/>
    </source>
</evidence>
<evidence type="ECO:0008006" key="15">
    <source>
        <dbReference type="Google" id="ProtNLM"/>
    </source>
</evidence>
<evidence type="ECO:0000256" key="8">
    <source>
        <dbReference type="SAM" id="Phobius"/>
    </source>
</evidence>
<feature type="domain" description="CSC1/OSCA1-like cytosolic" evidence="12">
    <location>
        <begin position="283"/>
        <end position="447"/>
    </location>
</feature>
<evidence type="ECO:0000256" key="4">
    <source>
        <dbReference type="ARBA" id="ARBA00022692"/>
    </source>
</evidence>
<dbReference type="EMBL" id="CAXAMN010021884">
    <property type="protein sequence ID" value="CAK9064243.1"/>
    <property type="molecule type" value="Genomic_DNA"/>
</dbReference>
<comment type="similarity">
    <text evidence="2">Belongs to the CSC1 (TC 1.A.17) family.</text>
</comment>
<dbReference type="PANTHER" id="PTHR13018:SF5">
    <property type="entry name" value="RE44586P"/>
    <property type="match status" value="1"/>
</dbReference>
<dbReference type="InterPro" id="IPR032880">
    <property type="entry name" value="CSC1/OSCA1-like_N"/>
</dbReference>